<dbReference type="InterPro" id="IPR051912">
    <property type="entry name" value="Alkylbase_DNA_Glycosylase/TA"/>
</dbReference>
<organism evidence="4">
    <name type="scientific">marine metagenome</name>
    <dbReference type="NCBI Taxonomy" id="408172"/>
    <lineage>
        <taxon>unclassified sequences</taxon>
        <taxon>metagenomes</taxon>
        <taxon>ecological metagenomes</taxon>
    </lineage>
</organism>
<feature type="non-terminal residue" evidence="4">
    <location>
        <position position="107"/>
    </location>
</feature>
<dbReference type="InterPro" id="IPR003265">
    <property type="entry name" value="HhH-GPD_domain"/>
</dbReference>
<reference evidence="4" key="1">
    <citation type="submission" date="2018-05" db="EMBL/GenBank/DDBJ databases">
        <authorList>
            <person name="Lanie J.A."/>
            <person name="Ng W.-L."/>
            <person name="Kazmierczak K.M."/>
            <person name="Andrzejewski T.M."/>
            <person name="Davidsen T.M."/>
            <person name="Wayne K.J."/>
            <person name="Tettelin H."/>
            <person name="Glass J.I."/>
            <person name="Rusch D."/>
            <person name="Podicherti R."/>
            <person name="Tsui H.-C.T."/>
            <person name="Winkler M.E."/>
        </authorList>
    </citation>
    <scope>NUCLEOTIDE SEQUENCE</scope>
</reference>
<evidence type="ECO:0000256" key="1">
    <source>
        <dbReference type="ARBA" id="ARBA00022763"/>
    </source>
</evidence>
<evidence type="ECO:0000259" key="3">
    <source>
        <dbReference type="Pfam" id="PF00730"/>
    </source>
</evidence>
<dbReference type="InterPro" id="IPR011257">
    <property type="entry name" value="DNA_glycosylase"/>
</dbReference>
<dbReference type="Gene3D" id="1.10.340.30">
    <property type="entry name" value="Hypothetical protein, domain 2"/>
    <property type="match status" value="1"/>
</dbReference>
<name>A0A382A468_9ZZZZ</name>
<gene>
    <name evidence="4" type="ORF">METZ01_LOCUS149013</name>
</gene>
<dbReference type="PANTHER" id="PTHR43003:SF5">
    <property type="entry name" value="DNA-3-METHYLADENINE GLYCOSYLASE"/>
    <property type="match status" value="1"/>
</dbReference>
<dbReference type="GO" id="GO:0043916">
    <property type="term" value="F:DNA-7-methylguanine glycosylase activity"/>
    <property type="evidence" value="ECO:0007669"/>
    <property type="project" value="TreeGrafter"/>
</dbReference>
<evidence type="ECO:0000313" key="4">
    <source>
        <dbReference type="EMBL" id="SVA96159.1"/>
    </source>
</evidence>
<feature type="domain" description="HhH-GPD" evidence="3">
    <location>
        <begin position="29"/>
        <end position="92"/>
    </location>
</feature>
<dbReference type="GO" id="GO:0008725">
    <property type="term" value="F:DNA-3-methyladenine glycosylase activity"/>
    <property type="evidence" value="ECO:0007669"/>
    <property type="project" value="TreeGrafter"/>
</dbReference>
<protein>
    <recommendedName>
        <fullName evidence="3">HhH-GPD domain-containing protein</fullName>
    </recommendedName>
</protein>
<proteinExistence type="predicted"/>
<dbReference type="GO" id="GO:0032131">
    <property type="term" value="F:alkylated DNA binding"/>
    <property type="evidence" value="ECO:0007669"/>
    <property type="project" value="TreeGrafter"/>
</dbReference>
<dbReference type="PANTHER" id="PTHR43003">
    <property type="entry name" value="DNA-3-METHYLADENINE GLYCOSYLASE"/>
    <property type="match status" value="1"/>
</dbReference>
<dbReference type="SUPFAM" id="SSF48150">
    <property type="entry name" value="DNA-glycosylase"/>
    <property type="match status" value="1"/>
</dbReference>
<evidence type="ECO:0000256" key="2">
    <source>
        <dbReference type="ARBA" id="ARBA00023204"/>
    </source>
</evidence>
<accession>A0A382A468</accession>
<dbReference type="EMBL" id="UINC01023788">
    <property type="protein sequence ID" value="SVA96159.1"/>
    <property type="molecule type" value="Genomic_DNA"/>
</dbReference>
<dbReference type="AlphaFoldDB" id="A0A382A468"/>
<dbReference type="GO" id="GO:0006285">
    <property type="term" value="P:base-excision repair, AP site formation"/>
    <property type="evidence" value="ECO:0007669"/>
    <property type="project" value="TreeGrafter"/>
</dbReference>
<dbReference type="GO" id="GO:0032993">
    <property type="term" value="C:protein-DNA complex"/>
    <property type="evidence" value="ECO:0007669"/>
    <property type="project" value="TreeGrafter"/>
</dbReference>
<sequence>MDPDLVPLLDAFQIEDLKPETNYYRSLTRAIIYQQLSGKAAKTISDRFIALYHGKDYPSPDDVLKTDHEILRSVGLSNAKAKYIKNISQAFLDGSIDYKNLGNLSND</sequence>
<dbReference type="Pfam" id="PF00730">
    <property type="entry name" value="HhH-GPD"/>
    <property type="match status" value="1"/>
</dbReference>
<keyword evidence="1" id="KW-0227">DNA damage</keyword>
<dbReference type="GO" id="GO:0005634">
    <property type="term" value="C:nucleus"/>
    <property type="evidence" value="ECO:0007669"/>
    <property type="project" value="TreeGrafter"/>
</dbReference>
<keyword evidence="2" id="KW-0234">DNA repair</keyword>
<dbReference type="Gene3D" id="1.10.1670.40">
    <property type="match status" value="1"/>
</dbReference>
<dbReference type="GO" id="GO:0006307">
    <property type="term" value="P:DNA alkylation repair"/>
    <property type="evidence" value="ECO:0007669"/>
    <property type="project" value="TreeGrafter"/>
</dbReference>